<evidence type="ECO:0000313" key="2">
    <source>
        <dbReference type="Proteomes" id="UP001358586"/>
    </source>
</evidence>
<reference evidence="1 2" key="1">
    <citation type="submission" date="2023-03" db="EMBL/GenBank/DDBJ databases">
        <title>WGS of Gossypium arboreum.</title>
        <authorList>
            <person name="Yu D."/>
        </authorList>
    </citation>
    <scope>NUCLEOTIDE SEQUENCE [LARGE SCALE GENOMIC DNA]</scope>
    <source>
        <tissue evidence="1">Leaf</tissue>
    </source>
</reference>
<accession>A0ABR0PKF9</accession>
<protein>
    <submittedName>
        <fullName evidence="1">Uncharacterized protein</fullName>
    </submittedName>
</protein>
<evidence type="ECO:0000313" key="1">
    <source>
        <dbReference type="EMBL" id="KAK5824911.1"/>
    </source>
</evidence>
<organism evidence="1 2">
    <name type="scientific">Gossypium arboreum</name>
    <name type="common">Tree cotton</name>
    <name type="synonym">Gossypium nanking</name>
    <dbReference type="NCBI Taxonomy" id="29729"/>
    <lineage>
        <taxon>Eukaryota</taxon>
        <taxon>Viridiplantae</taxon>
        <taxon>Streptophyta</taxon>
        <taxon>Embryophyta</taxon>
        <taxon>Tracheophyta</taxon>
        <taxon>Spermatophyta</taxon>
        <taxon>Magnoliopsida</taxon>
        <taxon>eudicotyledons</taxon>
        <taxon>Gunneridae</taxon>
        <taxon>Pentapetalae</taxon>
        <taxon>rosids</taxon>
        <taxon>malvids</taxon>
        <taxon>Malvales</taxon>
        <taxon>Malvaceae</taxon>
        <taxon>Malvoideae</taxon>
        <taxon>Gossypium</taxon>
    </lineage>
</organism>
<comment type="caution">
    <text evidence="1">The sequence shown here is derived from an EMBL/GenBank/DDBJ whole genome shotgun (WGS) entry which is preliminary data.</text>
</comment>
<dbReference type="EMBL" id="JARKNE010000006">
    <property type="protein sequence ID" value="KAK5824911.1"/>
    <property type="molecule type" value="Genomic_DNA"/>
</dbReference>
<keyword evidence="2" id="KW-1185">Reference proteome</keyword>
<sequence length="102" mass="11565">MGYSDTHFLVSRYLSWADVDISSSSIYEYYGVPFCNMDDLSSVDLYFFSNVDMDAILNYLMEGRGLVWRWCPPSSVIALLKALLVISCSTNSKSFIGSKFRS</sequence>
<gene>
    <name evidence="1" type="ORF">PVK06_019699</name>
</gene>
<name>A0ABR0PKF9_GOSAR</name>
<dbReference type="Proteomes" id="UP001358586">
    <property type="component" value="Chromosome 6"/>
</dbReference>
<proteinExistence type="predicted"/>